<dbReference type="AlphaFoldDB" id="A0AAV2KTY2"/>
<gene>
    <name evidence="5" type="ORF">KC01_LOCUS21709</name>
</gene>
<evidence type="ECO:0000259" key="4">
    <source>
        <dbReference type="Pfam" id="PF09336"/>
    </source>
</evidence>
<dbReference type="Gene3D" id="1.10.8.60">
    <property type="match status" value="1"/>
</dbReference>
<sequence>MVMSFGCRLDTSLGRFSGTSHKKETPGKDTLEGLLKHVEDAVGLTLLPASSVEPDNRPPFPSKRERRAVEAATPRVGGPSRSNSQLVVEDLLTPCSPGDPAAIEMTWMDVPSDKLLEPIVCMSDMLRSLSTTRPTVNTEDLLKVKKFTEDFGMEG</sequence>
<keyword evidence="2" id="KW-0067">ATP-binding</keyword>
<evidence type="ECO:0000313" key="5">
    <source>
        <dbReference type="EMBL" id="CAL1592461.1"/>
    </source>
</evidence>
<keyword evidence="6" id="KW-1185">Reference proteome</keyword>
<name>A0AAV2KTY2_KNICA</name>
<evidence type="ECO:0000313" key="6">
    <source>
        <dbReference type="Proteomes" id="UP001497482"/>
    </source>
</evidence>
<evidence type="ECO:0000256" key="3">
    <source>
        <dbReference type="SAM" id="MobiDB-lite"/>
    </source>
</evidence>
<protein>
    <recommendedName>
        <fullName evidence="4">Spastin/Vps4 C-terminal domain-containing protein</fullName>
    </recommendedName>
</protein>
<accession>A0AAV2KTY2</accession>
<keyword evidence="1" id="KW-0547">Nucleotide-binding</keyword>
<dbReference type="EMBL" id="OZ035824">
    <property type="protein sequence ID" value="CAL1592461.1"/>
    <property type="molecule type" value="Genomic_DNA"/>
</dbReference>
<organism evidence="5 6">
    <name type="scientific">Knipowitschia caucasica</name>
    <name type="common">Caucasian dwarf goby</name>
    <name type="synonym">Pomatoschistus caucasicus</name>
    <dbReference type="NCBI Taxonomy" id="637954"/>
    <lineage>
        <taxon>Eukaryota</taxon>
        <taxon>Metazoa</taxon>
        <taxon>Chordata</taxon>
        <taxon>Craniata</taxon>
        <taxon>Vertebrata</taxon>
        <taxon>Euteleostomi</taxon>
        <taxon>Actinopterygii</taxon>
        <taxon>Neopterygii</taxon>
        <taxon>Teleostei</taxon>
        <taxon>Neoteleostei</taxon>
        <taxon>Acanthomorphata</taxon>
        <taxon>Gobiaria</taxon>
        <taxon>Gobiiformes</taxon>
        <taxon>Gobioidei</taxon>
        <taxon>Gobiidae</taxon>
        <taxon>Gobiinae</taxon>
        <taxon>Knipowitschia</taxon>
    </lineage>
</organism>
<reference evidence="5 6" key="1">
    <citation type="submission" date="2024-04" db="EMBL/GenBank/DDBJ databases">
        <authorList>
            <person name="Waldvogel A.-M."/>
            <person name="Schoenle A."/>
        </authorList>
    </citation>
    <scope>NUCLEOTIDE SEQUENCE [LARGE SCALE GENOMIC DNA]</scope>
</reference>
<dbReference type="GO" id="GO:0005524">
    <property type="term" value="F:ATP binding"/>
    <property type="evidence" value="ECO:0007669"/>
    <property type="project" value="UniProtKB-KW"/>
</dbReference>
<feature type="domain" description="Spastin/Vps4 C-terminal" evidence="4">
    <location>
        <begin position="92"/>
        <end position="152"/>
    </location>
</feature>
<proteinExistence type="predicted"/>
<dbReference type="Proteomes" id="UP001497482">
    <property type="component" value="Chromosome 2"/>
</dbReference>
<evidence type="ECO:0000256" key="1">
    <source>
        <dbReference type="ARBA" id="ARBA00022741"/>
    </source>
</evidence>
<dbReference type="InterPro" id="IPR015415">
    <property type="entry name" value="Spast_Vps4_C"/>
</dbReference>
<evidence type="ECO:0000256" key="2">
    <source>
        <dbReference type="ARBA" id="ARBA00022840"/>
    </source>
</evidence>
<feature type="region of interest" description="Disordered" evidence="3">
    <location>
        <begin position="47"/>
        <end position="87"/>
    </location>
</feature>
<dbReference type="Pfam" id="PF09336">
    <property type="entry name" value="Vps4_C"/>
    <property type="match status" value="1"/>
</dbReference>